<dbReference type="InterPro" id="IPR005523">
    <property type="entry name" value="DUF317_SPDY"/>
</dbReference>
<evidence type="ECO:0000259" key="2">
    <source>
        <dbReference type="Pfam" id="PF03771"/>
    </source>
</evidence>
<evidence type="ECO:0000313" key="4">
    <source>
        <dbReference type="Proteomes" id="UP001597365"/>
    </source>
</evidence>
<feature type="compositionally biased region" description="Low complexity" evidence="1">
    <location>
        <begin position="271"/>
        <end position="288"/>
    </location>
</feature>
<dbReference type="RefSeq" id="WP_380898856.1">
    <property type="nucleotide sequence ID" value="NZ_JBHUFU010000004.1"/>
</dbReference>
<gene>
    <name evidence="3" type="ORF">ACFSJS_09470</name>
</gene>
<comment type="caution">
    <text evidence="3">The sequence shown here is derived from an EMBL/GenBank/DDBJ whole genome shotgun (WGS) entry which is preliminary data.</text>
</comment>
<sequence>MPDRTPAPSLDDTQCATDTLSQLAAFADTHARRMPFDTTPRHLAGPGDARHVTHGLAAAGWTRTSDPLSPQIVLRSHDHRHSLQFDPQSTTSAWWRLRAEATDTEPGWYAEFGELVPAELIGSLADTLIAPPPREQPTPWRVLSSAGWLLDAPDAAHAPDALCHIELRHVDHHDTPSWHIETRRHDHGTPAGPRIWHAWFDSRTPSHLVTAFTAALADPAPLQRGMYDRIAHHSVVQRPSPLTSQQVVEAHTARLDAIRRMTRTIHRPRPRAAAAPAKATTAQPTARR</sequence>
<reference evidence="4" key="1">
    <citation type="journal article" date="2019" name="Int. J. Syst. Evol. Microbiol.">
        <title>The Global Catalogue of Microorganisms (GCM) 10K type strain sequencing project: providing services to taxonomists for standard genome sequencing and annotation.</title>
        <authorList>
            <consortium name="The Broad Institute Genomics Platform"/>
            <consortium name="The Broad Institute Genome Sequencing Center for Infectious Disease"/>
            <person name="Wu L."/>
            <person name="Ma J."/>
        </authorList>
    </citation>
    <scope>NUCLEOTIDE SEQUENCE [LARGE SCALE GENOMIC DNA]</scope>
    <source>
        <strain evidence="4">CGMCC 4.7455</strain>
    </source>
</reference>
<evidence type="ECO:0000313" key="3">
    <source>
        <dbReference type="EMBL" id="MFD1829894.1"/>
    </source>
</evidence>
<name>A0ABW4PHU8_9ACTN</name>
<feature type="domain" description="DUF317" evidence="2">
    <location>
        <begin position="76"/>
        <end position="133"/>
    </location>
</feature>
<dbReference type="Pfam" id="PF03771">
    <property type="entry name" value="SPDY"/>
    <property type="match status" value="2"/>
</dbReference>
<keyword evidence="4" id="KW-1185">Reference proteome</keyword>
<accession>A0ABW4PHU8</accession>
<evidence type="ECO:0000256" key="1">
    <source>
        <dbReference type="SAM" id="MobiDB-lite"/>
    </source>
</evidence>
<dbReference type="EMBL" id="JBHUFU010000004">
    <property type="protein sequence ID" value="MFD1829894.1"/>
    <property type="molecule type" value="Genomic_DNA"/>
</dbReference>
<feature type="region of interest" description="Disordered" evidence="1">
    <location>
        <begin position="267"/>
        <end position="288"/>
    </location>
</feature>
<protein>
    <submittedName>
        <fullName evidence="3">DUF317 domain-containing protein</fullName>
    </submittedName>
</protein>
<proteinExistence type="predicted"/>
<feature type="domain" description="DUF317" evidence="2">
    <location>
        <begin position="158"/>
        <end position="222"/>
    </location>
</feature>
<organism evidence="3 4">
    <name type="scientific">Streptomyces desertarenae</name>
    <dbReference type="NCBI Taxonomy" id="2666184"/>
    <lineage>
        <taxon>Bacteria</taxon>
        <taxon>Bacillati</taxon>
        <taxon>Actinomycetota</taxon>
        <taxon>Actinomycetes</taxon>
        <taxon>Kitasatosporales</taxon>
        <taxon>Streptomycetaceae</taxon>
        <taxon>Streptomyces</taxon>
    </lineage>
</organism>
<dbReference type="Proteomes" id="UP001597365">
    <property type="component" value="Unassembled WGS sequence"/>
</dbReference>